<keyword evidence="6 8" id="KW-0472">Membrane</keyword>
<proteinExistence type="predicted"/>
<dbReference type="GO" id="GO:0016757">
    <property type="term" value="F:glycosyltransferase activity"/>
    <property type="evidence" value="ECO:0007669"/>
    <property type="project" value="UniProtKB-KW"/>
</dbReference>
<dbReference type="Gene3D" id="3.90.550.10">
    <property type="entry name" value="Spore Coat Polysaccharide Biosynthesis Protein SpsA, Chain A"/>
    <property type="match status" value="1"/>
</dbReference>
<evidence type="ECO:0000256" key="5">
    <source>
        <dbReference type="ARBA" id="ARBA00022989"/>
    </source>
</evidence>
<evidence type="ECO:0000259" key="9">
    <source>
        <dbReference type="Pfam" id="PF01494"/>
    </source>
</evidence>
<evidence type="ECO:0000256" key="7">
    <source>
        <dbReference type="SAM" id="MobiDB-lite"/>
    </source>
</evidence>
<feature type="transmembrane region" description="Helical" evidence="8">
    <location>
        <begin position="748"/>
        <end position="770"/>
    </location>
</feature>
<dbReference type="Pfam" id="PF01494">
    <property type="entry name" value="FAD_binding_3"/>
    <property type="match status" value="1"/>
</dbReference>
<evidence type="ECO:0000256" key="6">
    <source>
        <dbReference type="ARBA" id="ARBA00023136"/>
    </source>
</evidence>
<evidence type="ECO:0000256" key="1">
    <source>
        <dbReference type="ARBA" id="ARBA00004141"/>
    </source>
</evidence>
<dbReference type="PANTHER" id="PTHR43867:SF2">
    <property type="entry name" value="CELLULOSE SYNTHASE CATALYTIC SUBUNIT A [UDP-FORMING]"/>
    <property type="match status" value="1"/>
</dbReference>
<feature type="domain" description="Glycosyltransferase 2-like" evidence="10">
    <location>
        <begin position="951"/>
        <end position="1139"/>
    </location>
</feature>
<feature type="domain" description="FAD-binding" evidence="9">
    <location>
        <begin position="14"/>
        <end position="374"/>
    </location>
</feature>
<feature type="transmembrane region" description="Helical" evidence="8">
    <location>
        <begin position="1229"/>
        <end position="1250"/>
    </location>
</feature>
<dbReference type="SUPFAM" id="SSF54373">
    <property type="entry name" value="FAD-linked reductases, C-terminal domain"/>
    <property type="match status" value="1"/>
</dbReference>
<dbReference type="PANTHER" id="PTHR43867">
    <property type="entry name" value="CELLULOSE SYNTHASE CATALYTIC SUBUNIT A [UDP-FORMING]"/>
    <property type="match status" value="1"/>
</dbReference>
<keyword evidence="4 8" id="KW-0812">Transmembrane</keyword>
<dbReference type="SUPFAM" id="SSF53448">
    <property type="entry name" value="Nucleotide-diphospho-sugar transferases"/>
    <property type="match status" value="1"/>
</dbReference>
<keyword evidence="5 8" id="KW-1133">Transmembrane helix</keyword>
<feature type="transmembrane region" description="Helical" evidence="8">
    <location>
        <begin position="1148"/>
        <end position="1169"/>
    </location>
</feature>
<feature type="transmembrane region" description="Helical" evidence="8">
    <location>
        <begin position="1262"/>
        <end position="1284"/>
    </location>
</feature>
<dbReference type="EMBL" id="JALJOR010000007">
    <property type="protein sequence ID" value="KAK9814698.1"/>
    <property type="molecule type" value="Genomic_DNA"/>
</dbReference>
<dbReference type="GO" id="GO:0016020">
    <property type="term" value="C:membrane"/>
    <property type="evidence" value="ECO:0007669"/>
    <property type="project" value="UniProtKB-SubCell"/>
</dbReference>
<organism evidence="11 12">
    <name type="scientific">[Myrmecia] bisecta</name>
    <dbReference type="NCBI Taxonomy" id="41462"/>
    <lineage>
        <taxon>Eukaryota</taxon>
        <taxon>Viridiplantae</taxon>
        <taxon>Chlorophyta</taxon>
        <taxon>core chlorophytes</taxon>
        <taxon>Trebouxiophyceae</taxon>
        <taxon>Trebouxiales</taxon>
        <taxon>Trebouxiaceae</taxon>
        <taxon>Myrmecia</taxon>
    </lineage>
</organism>
<evidence type="ECO:0000256" key="3">
    <source>
        <dbReference type="ARBA" id="ARBA00022679"/>
    </source>
</evidence>
<dbReference type="InterPro" id="IPR029044">
    <property type="entry name" value="Nucleotide-diphossugar_trans"/>
</dbReference>
<sequence>MCSDTGLLSAKPTAVVVGGSVGGLSTAHALFKAGWHVVVLERASSVIPAGAVGVRQGLGLDQDTQAAIASLGFSDAFGELSHPIPVDQYRWVDGKQQTRVVAVDLHHNHRSMHWSELHAMLYQAMPEGSVRFSHRVISFQQLGESVAVQAEVATADGGPPGTVQFSCELLIGADGMNSTVRKALVPSDKRRYSGMIAWRGVVDGAEEAELLAWLMRDNPNLACGINFDIAHRNMNLIYLLPGNRINWLWYMDAPEPDMQGSSVTIQPTAEAVQQLRQDAESTWASPFAAVVKATARPFVNVIYDKDPLDRWAYGRVVLVGEAAHPTTPHGSRSTNMSIQDAVALGACLTQCGNDVPRALHMYEELRLPITTQEVLFSRTVGEVRMQREWFAPVGSFDFSKVPSNVQALLLNRGRKIPHFKARCTFYQCFYIHPIPPLQTRHGIPANSRELLPTQDRKEGAQSLALCAFGETHGWPHRRTSSQDQQAVYPSDSQLQAGPIRYPQINRTSQPSHADPAAPYAAGNLRTHGYPYYEPGLTAESGGQSPDGNGALYLPAAPYNPSHSGRQSSALPHYPPGPQQIPGRRTYSAEGETPTGIDAAQFDVRRSQTSPYPEGQVAAQLPGAAIPTANVFYAGYPAQGATEKRNDADYYTPDRDGNIPIAPRQMSAAPVSRVPSNWGEDPQGSWALNPRAHAKCKESLLGERCPKPWADPAYTGVPIPPEGQYWPRDDVTGAGIIGHAWQQPWRPAYVAWAFFIFHTAMFVFYLVVRCVRSLDVYPVSYRAYAYFVLIMECLGWTTVLNYAISNLRRPIWADWEQVNDRVPQPAHPYHIRVVICCYKEETDVVIGTVRAALSAVVPNGCCRTVYVLDDGYARPRDYQEPCVGCGKKACEGKCLFNWVQAESAKQAGLMYVARPPKRGPDGNGKSANMNNCIAQIYQNLPMGKPIPRTEVVAVFDADQRAHADFYLRLMPYFDGGDDVGMALSPQYFNNVYGAGDVFNHANKHFWDYAQPYYMTVDFISCTGSNFIVAAEAVRQAGLMPTYTLTEDYALGMEMRMRGWKCRYTKRVLATGEAPTTIRKIFQQRSRWSKGHFQMMFSWIHCPLFQRRLPFGLRLMYVSGCWSYVITALATPTFIIIPIISIWSGVFPMVITKLLAVAGALYFLASNLVMFYCHHLGDTEKLWLANVSNHILWWAYMKAALRSFWTSATCKPLEFRTSGGGGGGRLPIGDLWLPFVSANLLFWSALLGIFSYAAPGVKFKSTLTISICWAIYEWIPPFLVLTYAVLTCRCLRTCMLVVLIKLCIVLSFVVALVAVGVMFTIKDYGISMEQPQLVNVRQGWIGLGTLWHQHFRQAPNQGGVSQG</sequence>
<feature type="transmembrane region" description="Helical" evidence="8">
    <location>
        <begin position="1296"/>
        <end position="1319"/>
    </location>
</feature>
<dbReference type="PRINTS" id="PR00420">
    <property type="entry name" value="RNGMNOXGNASE"/>
</dbReference>
<evidence type="ECO:0000256" key="2">
    <source>
        <dbReference type="ARBA" id="ARBA00022676"/>
    </source>
</evidence>
<keyword evidence="12" id="KW-1185">Reference proteome</keyword>
<dbReference type="InterPro" id="IPR036188">
    <property type="entry name" value="FAD/NAD-bd_sf"/>
</dbReference>
<dbReference type="InterPro" id="IPR002938">
    <property type="entry name" value="FAD-bd"/>
</dbReference>
<evidence type="ECO:0000313" key="12">
    <source>
        <dbReference type="Proteomes" id="UP001489004"/>
    </source>
</evidence>
<dbReference type="Gene3D" id="3.50.50.60">
    <property type="entry name" value="FAD/NAD(P)-binding domain"/>
    <property type="match status" value="1"/>
</dbReference>
<dbReference type="InterPro" id="IPR050321">
    <property type="entry name" value="Glycosyltr_2/OpgH_subfam"/>
</dbReference>
<keyword evidence="3" id="KW-0808">Transferase</keyword>
<feature type="transmembrane region" description="Helical" evidence="8">
    <location>
        <begin position="782"/>
        <end position="803"/>
    </location>
</feature>
<comment type="subcellular location">
    <subcellularLocation>
        <location evidence="1">Membrane</location>
        <topology evidence="1">Multi-pass membrane protein</topology>
    </subcellularLocation>
</comment>
<evidence type="ECO:0000256" key="8">
    <source>
        <dbReference type="SAM" id="Phobius"/>
    </source>
</evidence>
<dbReference type="Proteomes" id="UP001489004">
    <property type="component" value="Unassembled WGS sequence"/>
</dbReference>
<gene>
    <name evidence="11" type="ORF">WJX72_010067</name>
</gene>
<feature type="transmembrane region" description="Helical" evidence="8">
    <location>
        <begin position="1120"/>
        <end position="1141"/>
    </location>
</feature>
<evidence type="ECO:0000259" key="10">
    <source>
        <dbReference type="Pfam" id="PF13632"/>
    </source>
</evidence>
<feature type="region of interest" description="Disordered" evidence="7">
    <location>
        <begin position="534"/>
        <end position="598"/>
    </location>
</feature>
<keyword evidence="2" id="KW-0328">Glycosyltransferase</keyword>
<name>A0AAW1PXM8_9CHLO</name>
<dbReference type="GO" id="GO:0071949">
    <property type="term" value="F:FAD binding"/>
    <property type="evidence" value="ECO:0007669"/>
    <property type="project" value="InterPro"/>
</dbReference>
<dbReference type="InterPro" id="IPR001173">
    <property type="entry name" value="Glyco_trans_2-like"/>
</dbReference>
<feature type="compositionally biased region" description="Polar residues" evidence="7">
    <location>
        <begin position="560"/>
        <end position="569"/>
    </location>
</feature>
<reference evidence="11 12" key="1">
    <citation type="journal article" date="2024" name="Nat. Commun.">
        <title>Phylogenomics reveals the evolutionary origins of lichenization in chlorophyte algae.</title>
        <authorList>
            <person name="Puginier C."/>
            <person name="Libourel C."/>
            <person name="Otte J."/>
            <person name="Skaloud P."/>
            <person name="Haon M."/>
            <person name="Grisel S."/>
            <person name="Petersen M."/>
            <person name="Berrin J.G."/>
            <person name="Delaux P.M."/>
            <person name="Dal Grande F."/>
            <person name="Keller J."/>
        </authorList>
    </citation>
    <scope>NUCLEOTIDE SEQUENCE [LARGE SCALE GENOMIC DNA]</scope>
    <source>
        <strain evidence="11 12">SAG 2043</strain>
    </source>
</reference>
<evidence type="ECO:0000256" key="4">
    <source>
        <dbReference type="ARBA" id="ARBA00022692"/>
    </source>
</evidence>
<evidence type="ECO:0000313" key="11">
    <source>
        <dbReference type="EMBL" id="KAK9814698.1"/>
    </source>
</evidence>
<accession>A0AAW1PXM8</accession>
<protein>
    <submittedName>
        <fullName evidence="11">Uncharacterized protein</fullName>
    </submittedName>
</protein>
<dbReference type="Pfam" id="PF13632">
    <property type="entry name" value="Glyco_trans_2_3"/>
    <property type="match status" value="1"/>
</dbReference>
<comment type="caution">
    <text evidence="11">The sequence shown here is derived from an EMBL/GenBank/DDBJ whole genome shotgun (WGS) entry which is preliminary data.</text>
</comment>
<dbReference type="SUPFAM" id="SSF51905">
    <property type="entry name" value="FAD/NAD(P)-binding domain"/>
    <property type="match status" value="1"/>
</dbReference>